<dbReference type="AlphaFoldDB" id="A0A2J8AGW1"/>
<evidence type="ECO:0000256" key="2">
    <source>
        <dbReference type="ARBA" id="ARBA00022448"/>
    </source>
</evidence>
<proteinExistence type="inferred from homology"/>
<comment type="caution">
    <text evidence="8">The sequence shown here is derived from an EMBL/GenBank/DDBJ whole genome shotgun (WGS) entry which is preliminary data.</text>
</comment>
<evidence type="ECO:0000256" key="5">
    <source>
        <dbReference type="ARBA" id="ARBA00023136"/>
    </source>
</evidence>
<dbReference type="FunFam" id="1.20.1080.10:FF:000011">
    <property type="entry name" value="Formate family transporter"/>
    <property type="match status" value="1"/>
</dbReference>
<keyword evidence="4 7" id="KW-1133">Transmembrane helix</keyword>
<feature type="transmembrane region" description="Helical" evidence="7">
    <location>
        <begin position="223"/>
        <end position="242"/>
    </location>
</feature>
<evidence type="ECO:0000256" key="4">
    <source>
        <dbReference type="ARBA" id="ARBA00022989"/>
    </source>
</evidence>
<dbReference type="EMBL" id="PGGS01000022">
    <property type="protein sequence ID" value="PNH11758.1"/>
    <property type="molecule type" value="Genomic_DNA"/>
</dbReference>
<evidence type="ECO:0000256" key="3">
    <source>
        <dbReference type="ARBA" id="ARBA00022692"/>
    </source>
</evidence>
<dbReference type="Pfam" id="PF01226">
    <property type="entry name" value="Form_Nir_trans"/>
    <property type="match status" value="1"/>
</dbReference>
<dbReference type="Proteomes" id="UP000236333">
    <property type="component" value="Unassembled WGS sequence"/>
</dbReference>
<keyword evidence="9" id="KW-1185">Reference proteome</keyword>
<dbReference type="InterPro" id="IPR024002">
    <property type="entry name" value="For/NO2_transpt_CS"/>
</dbReference>
<dbReference type="InterPro" id="IPR000292">
    <property type="entry name" value="For/NO2_transpt"/>
</dbReference>
<dbReference type="PANTHER" id="PTHR30520">
    <property type="entry name" value="FORMATE TRANSPORTER-RELATED"/>
    <property type="match status" value="1"/>
</dbReference>
<dbReference type="PROSITE" id="PS01005">
    <property type="entry name" value="FORMATE_NITRITE_TP_1"/>
    <property type="match status" value="1"/>
</dbReference>
<dbReference type="GO" id="GO:0005886">
    <property type="term" value="C:plasma membrane"/>
    <property type="evidence" value="ECO:0007669"/>
    <property type="project" value="TreeGrafter"/>
</dbReference>
<evidence type="ECO:0000313" key="8">
    <source>
        <dbReference type="EMBL" id="PNH11758.1"/>
    </source>
</evidence>
<name>A0A2J8AGW1_9CHLO</name>
<feature type="transmembrane region" description="Helical" evidence="7">
    <location>
        <begin position="136"/>
        <end position="163"/>
    </location>
</feature>
<organism evidence="8 9">
    <name type="scientific">Tetrabaena socialis</name>
    <dbReference type="NCBI Taxonomy" id="47790"/>
    <lineage>
        <taxon>Eukaryota</taxon>
        <taxon>Viridiplantae</taxon>
        <taxon>Chlorophyta</taxon>
        <taxon>core chlorophytes</taxon>
        <taxon>Chlorophyceae</taxon>
        <taxon>CS clade</taxon>
        <taxon>Chlamydomonadales</taxon>
        <taxon>Tetrabaenaceae</taxon>
        <taxon>Tetrabaena</taxon>
    </lineage>
</organism>
<dbReference type="GO" id="GO:0015499">
    <property type="term" value="F:formate transmembrane transporter activity"/>
    <property type="evidence" value="ECO:0007669"/>
    <property type="project" value="TreeGrafter"/>
</dbReference>
<dbReference type="Gene3D" id="1.20.1080.10">
    <property type="entry name" value="Glycerol uptake facilitator protein"/>
    <property type="match status" value="1"/>
</dbReference>
<evidence type="ECO:0000256" key="7">
    <source>
        <dbReference type="SAM" id="Phobius"/>
    </source>
</evidence>
<reference evidence="8 9" key="1">
    <citation type="journal article" date="2017" name="Mol. Biol. Evol.">
        <title>The 4-celled Tetrabaena socialis nuclear genome reveals the essential components for genetic control of cell number at the origin of multicellularity in the volvocine lineage.</title>
        <authorList>
            <person name="Featherston J."/>
            <person name="Arakaki Y."/>
            <person name="Hanschen E.R."/>
            <person name="Ferris P.J."/>
            <person name="Michod R.E."/>
            <person name="Olson B.J.S.C."/>
            <person name="Nozaki H."/>
            <person name="Durand P.M."/>
        </authorList>
    </citation>
    <scope>NUCLEOTIDE SEQUENCE [LARGE SCALE GENOMIC DNA]</scope>
    <source>
        <strain evidence="8 9">NIES-571</strain>
    </source>
</reference>
<comment type="similarity">
    <text evidence="6">Belongs to the FNT transporter (TC 1.A.16) family.</text>
</comment>
<evidence type="ECO:0000256" key="6">
    <source>
        <dbReference type="ARBA" id="ARBA00049660"/>
    </source>
</evidence>
<dbReference type="OrthoDB" id="4829at2759"/>
<feature type="transmembrane region" description="Helical" evidence="7">
    <location>
        <begin position="94"/>
        <end position="116"/>
    </location>
</feature>
<gene>
    <name evidence="8" type="ORF">TSOC_001343</name>
</gene>
<dbReference type="PANTHER" id="PTHR30520:SF6">
    <property type="entry name" value="FORMATE_NITRATE FAMILY TRANSPORTER (EUROFUNG)"/>
    <property type="match status" value="1"/>
</dbReference>
<keyword evidence="3 7" id="KW-0812">Transmembrane</keyword>
<dbReference type="InterPro" id="IPR023271">
    <property type="entry name" value="Aquaporin-like"/>
</dbReference>
<feature type="transmembrane region" description="Helical" evidence="7">
    <location>
        <begin position="254"/>
        <end position="276"/>
    </location>
</feature>
<evidence type="ECO:0000313" key="9">
    <source>
        <dbReference type="Proteomes" id="UP000236333"/>
    </source>
</evidence>
<accession>A0A2J8AGW1</accession>
<sequence length="326" mass="33052">MQRQAAPSVAQRCLRTAMAVVPRPIRAPAVPRLPPPRSAAASADTGAGAAAFVSNVLATALPPAAPPALLAPAALYDQVVQAGARKAQLPLAKAFAMALLAGAYICFGGLLSYTLLNSMPGLLASSPGLAKLLAAAVFPFGLALIIICGGELFTSNTAFLAVAVYEGKAKWSDVLVRWAVVYAGNLVGCLAMVAAVGATGLMAANTVLPAMAVAKTSLPLAQVLARSVLCNWLVCLAVWTATASGSLPGKLMGIWLPITAFVTVGLEHSVANMFIIPMGMMLGAPVSPLTFLTANLLPVTLGNLVAGALCVGGMYSVCFGKLGQGL</sequence>
<evidence type="ECO:0000256" key="1">
    <source>
        <dbReference type="ARBA" id="ARBA00004141"/>
    </source>
</evidence>
<keyword evidence="2" id="KW-0813">Transport</keyword>
<comment type="subcellular location">
    <subcellularLocation>
        <location evidence="1">Membrane</location>
        <topology evidence="1">Multi-pass membrane protein</topology>
    </subcellularLocation>
</comment>
<feature type="transmembrane region" description="Helical" evidence="7">
    <location>
        <begin position="296"/>
        <end position="318"/>
    </location>
</feature>
<feature type="transmembrane region" description="Helical" evidence="7">
    <location>
        <begin position="175"/>
        <end position="203"/>
    </location>
</feature>
<keyword evidence="5 7" id="KW-0472">Membrane</keyword>
<protein>
    <submittedName>
        <fullName evidence="8">Putative formate transporter</fullName>
    </submittedName>
</protein>